<keyword evidence="7" id="KW-0482">Metalloprotease</keyword>
<dbReference type="Proteomes" id="UP001408594">
    <property type="component" value="Unassembled WGS sequence"/>
</dbReference>
<dbReference type="PANTHER" id="PTHR11733">
    <property type="entry name" value="ZINC METALLOPROTEASE FAMILY M13 NEPRILYSIN-RELATED"/>
    <property type="match status" value="1"/>
</dbReference>
<dbReference type="PROSITE" id="PS51885">
    <property type="entry name" value="NEPRILYSIN"/>
    <property type="match status" value="1"/>
</dbReference>
<comment type="caution">
    <text evidence="11">The sequence shown here is derived from an EMBL/GenBank/DDBJ whole genome shotgun (WGS) entry which is preliminary data.</text>
</comment>
<evidence type="ECO:0000256" key="6">
    <source>
        <dbReference type="ARBA" id="ARBA00022833"/>
    </source>
</evidence>
<keyword evidence="3" id="KW-0645">Protease</keyword>
<dbReference type="SUPFAM" id="SSF55486">
    <property type="entry name" value="Metalloproteases ('zincins'), catalytic domain"/>
    <property type="match status" value="1"/>
</dbReference>
<dbReference type="PRINTS" id="PR00786">
    <property type="entry name" value="NEPRILYSIN"/>
</dbReference>
<comment type="similarity">
    <text evidence="2">Belongs to the peptidase M13 family.</text>
</comment>
<evidence type="ECO:0000256" key="2">
    <source>
        <dbReference type="ARBA" id="ARBA00007357"/>
    </source>
</evidence>
<dbReference type="EMBL" id="BAABRT010000004">
    <property type="protein sequence ID" value="GAA5524211.1"/>
    <property type="molecule type" value="Genomic_DNA"/>
</dbReference>
<protein>
    <submittedName>
        <fullName evidence="11">Neutral endopeptidase</fullName>
    </submittedName>
</protein>
<dbReference type="Pfam" id="PF05649">
    <property type="entry name" value="Peptidase_M13_N"/>
    <property type="match status" value="1"/>
</dbReference>
<dbReference type="InterPro" id="IPR018497">
    <property type="entry name" value="Peptidase_M13_C"/>
</dbReference>
<dbReference type="InterPro" id="IPR000718">
    <property type="entry name" value="Peptidase_M13"/>
</dbReference>
<feature type="domain" description="Peptidase M13 N-terminal" evidence="10">
    <location>
        <begin position="76"/>
        <end position="451"/>
    </location>
</feature>
<feature type="domain" description="Peptidase M13 C-terminal" evidence="9">
    <location>
        <begin position="503"/>
        <end position="704"/>
    </location>
</feature>
<proteinExistence type="inferred from homology"/>
<keyword evidence="8" id="KW-0732">Signal</keyword>
<evidence type="ECO:0000259" key="9">
    <source>
        <dbReference type="Pfam" id="PF01431"/>
    </source>
</evidence>
<comment type="cofactor">
    <cofactor evidence="1">
        <name>Zn(2+)</name>
        <dbReference type="ChEBI" id="CHEBI:29105"/>
    </cofactor>
</comment>
<evidence type="ECO:0000256" key="7">
    <source>
        <dbReference type="ARBA" id="ARBA00023049"/>
    </source>
</evidence>
<keyword evidence="5" id="KW-0378">Hydrolase</keyword>
<dbReference type="InterPro" id="IPR024079">
    <property type="entry name" value="MetalloPept_cat_dom_sf"/>
</dbReference>
<keyword evidence="12" id="KW-1185">Reference proteome</keyword>
<dbReference type="Gene3D" id="3.40.390.10">
    <property type="entry name" value="Collagenase (Catalytic Domain)"/>
    <property type="match status" value="1"/>
</dbReference>
<evidence type="ECO:0000313" key="12">
    <source>
        <dbReference type="Proteomes" id="UP001408594"/>
    </source>
</evidence>
<feature type="signal peptide" evidence="8">
    <location>
        <begin position="1"/>
        <end position="22"/>
    </location>
</feature>
<dbReference type="Gene3D" id="1.10.1380.10">
    <property type="entry name" value="Neutral endopeptidase , domain2"/>
    <property type="match status" value="1"/>
</dbReference>
<dbReference type="CDD" id="cd08662">
    <property type="entry name" value="M13"/>
    <property type="match status" value="1"/>
</dbReference>
<dbReference type="Pfam" id="PF01431">
    <property type="entry name" value="Peptidase_M13"/>
    <property type="match status" value="1"/>
</dbReference>
<dbReference type="PANTHER" id="PTHR11733:SF167">
    <property type="entry name" value="FI17812P1-RELATED"/>
    <property type="match status" value="1"/>
</dbReference>
<accession>A0ABP9WP61</accession>
<organism evidence="11 12">
    <name type="scientific">Microbulbifer aestuariivivens</name>
    <dbReference type="NCBI Taxonomy" id="1908308"/>
    <lineage>
        <taxon>Bacteria</taxon>
        <taxon>Pseudomonadati</taxon>
        <taxon>Pseudomonadota</taxon>
        <taxon>Gammaproteobacteria</taxon>
        <taxon>Cellvibrionales</taxon>
        <taxon>Microbulbiferaceae</taxon>
        <taxon>Microbulbifer</taxon>
    </lineage>
</organism>
<evidence type="ECO:0000313" key="11">
    <source>
        <dbReference type="EMBL" id="GAA5524211.1"/>
    </source>
</evidence>
<evidence type="ECO:0000256" key="4">
    <source>
        <dbReference type="ARBA" id="ARBA00022723"/>
    </source>
</evidence>
<feature type="chain" id="PRO_5045275652" evidence="8">
    <location>
        <begin position="23"/>
        <end position="707"/>
    </location>
</feature>
<evidence type="ECO:0000256" key="3">
    <source>
        <dbReference type="ARBA" id="ARBA00022670"/>
    </source>
</evidence>
<sequence length="707" mass="78845">MKTTVTMKKLLLSLAIAGATSATITGCSKSEAPQMADQAGSPAIEITESNAALEQDSSVELGSGIDLNAMDTSVRPQDDFFSYVNGNWLKTTEIPADKSRWGGFSILRDKATEEVKALIMAAGEHADSDSGKKIGDLYNSFMNEALIEKQGLSAIAGELAKVDAIQSQKDLTDFFAYADTVGYDVPFGAGIWQDLKEVENYITVMWQAGLGLPDRDYYFDQSDKGQKLQQAYTDYLINIQNIAGLEEAPAYADKIFALEKSLAENHRSRVENRDPEKYYNKKSVADLKAMMPAVDWDSYLQQAHLEKAEFFMVGQPEYLEAASNIIANTDLNTWKRYLKVKVLTAMAPYMHGELAQAQFDFYGTTVRGIQEMEPRWKRAVQFVNGAAGELVGQRYVQEYFPPEAKARMVQLVDNLKAAYRESIEELTWMSEETKQQALDKLANFTTKIGYPDEWRDYSALEVSADNLTGNVLAANLFESLHDRNKLGKPLDRGEWGMSPQTVNAYYNPAMNEIVFPAAILQPPFFNMQAEDAVNYGGIGGVIGHEIGHGFDDKGSKFDGRGYLNNWWTDSDRDNFEQLTGKLVAQYNGFEPLEGEKVNGELTLGENIGDLSGLGIAYKAYKMSLNGQEAPVIDGFSGDQRVFMGWAQVWRSKMRDEALSERLKTDPHSPAKYRVQGVVPNIDAFYTAFDVKEGDAMYLPKAERVVIW</sequence>
<dbReference type="PROSITE" id="PS51257">
    <property type="entry name" value="PROKAR_LIPOPROTEIN"/>
    <property type="match status" value="1"/>
</dbReference>
<evidence type="ECO:0000256" key="1">
    <source>
        <dbReference type="ARBA" id="ARBA00001947"/>
    </source>
</evidence>
<name>A0ABP9WP61_9GAMM</name>
<evidence type="ECO:0000256" key="5">
    <source>
        <dbReference type="ARBA" id="ARBA00022801"/>
    </source>
</evidence>
<reference evidence="11 12" key="1">
    <citation type="submission" date="2024-02" db="EMBL/GenBank/DDBJ databases">
        <title>Microbulbifer aestuariivivens NBRC 112533.</title>
        <authorList>
            <person name="Ichikawa N."/>
            <person name="Katano-Makiyama Y."/>
            <person name="Hidaka K."/>
        </authorList>
    </citation>
    <scope>NUCLEOTIDE SEQUENCE [LARGE SCALE GENOMIC DNA]</scope>
    <source>
        <strain evidence="11 12">NBRC 112533</strain>
    </source>
</reference>
<dbReference type="InterPro" id="IPR042089">
    <property type="entry name" value="Peptidase_M13_dom_2"/>
</dbReference>
<keyword evidence="6" id="KW-0862">Zinc</keyword>
<evidence type="ECO:0000256" key="8">
    <source>
        <dbReference type="SAM" id="SignalP"/>
    </source>
</evidence>
<gene>
    <name evidence="11" type="primary">pepO</name>
    <name evidence="11" type="ORF">Maes01_00765</name>
</gene>
<evidence type="ECO:0000259" key="10">
    <source>
        <dbReference type="Pfam" id="PF05649"/>
    </source>
</evidence>
<keyword evidence="4" id="KW-0479">Metal-binding</keyword>
<dbReference type="InterPro" id="IPR008753">
    <property type="entry name" value="Peptidase_M13_N"/>
</dbReference>